<protein>
    <recommendedName>
        <fullName evidence="4">PEP-utilising enzyme C-terminal domain-containing protein</fullName>
    </recommendedName>
</protein>
<gene>
    <name evidence="5" type="ORF">A3F00_05355</name>
</gene>
<name>A0A1F5KC07_9BACT</name>
<organism evidence="5 6">
    <name type="scientific">Candidatus Daviesbacteria bacterium RIFCSPHIGHO2_12_FULL_37_11</name>
    <dbReference type="NCBI Taxonomy" id="1797777"/>
    <lineage>
        <taxon>Bacteria</taxon>
        <taxon>Candidatus Daviesiibacteriota</taxon>
    </lineage>
</organism>
<dbReference type="EMBL" id="MFDE01000019">
    <property type="protein sequence ID" value="OGE38476.1"/>
    <property type="molecule type" value="Genomic_DNA"/>
</dbReference>
<evidence type="ECO:0000256" key="1">
    <source>
        <dbReference type="ARBA" id="ARBA00007837"/>
    </source>
</evidence>
<reference evidence="5 6" key="1">
    <citation type="journal article" date="2016" name="Nat. Commun.">
        <title>Thousands of microbial genomes shed light on interconnected biogeochemical processes in an aquifer system.</title>
        <authorList>
            <person name="Anantharaman K."/>
            <person name="Brown C.T."/>
            <person name="Hug L.A."/>
            <person name="Sharon I."/>
            <person name="Castelle C.J."/>
            <person name="Probst A.J."/>
            <person name="Thomas B.C."/>
            <person name="Singh A."/>
            <person name="Wilkins M.J."/>
            <person name="Karaoz U."/>
            <person name="Brodie E.L."/>
            <person name="Williams K.H."/>
            <person name="Hubbard S.S."/>
            <person name="Banfield J.F."/>
        </authorList>
    </citation>
    <scope>NUCLEOTIDE SEQUENCE [LARGE SCALE GENOMIC DNA]</scope>
</reference>
<dbReference type="SUPFAM" id="SSF51621">
    <property type="entry name" value="Phosphoenolpyruvate/pyruvate domain"/>
    <property type="match status" value="1"/>
</dbReference>
<dbReference type="Proteomes" id="UP000176527">
    <property type="component" value="Unassembled WGS sequence"/>
</dbReference>
<evidence type="ECO:0000313" key="6">
    <source>
        <dbReference type="Proteomes" id="UP000176527"/>
    </source>
</evidence>
<evidence type="ECO:0000256" key="3">
    <source>
        <dbReference type="ARBA" id="ARBA00022840"/>
    </source>
</evidence>
<dbReference type="GO" id="GO:0005524">
    <property type="term" value="F:ATP binding"/>
    <property type="evidence" value="ECO:0007669"/>
    <property type="project" value="UniProtKB-KW"/>
</dbReference>
<comment type="similarity">
    <text evidence="1">Belongs to the PEP-utilizing enzyme family.</text>
</comment>
<dbReference type="Gene3D" id="3.20.20.60">
    <property type="entry name" value="Phosphoenolpyruvate-binding domains"/>
    <property type="match status" value="1"/>
</dbReference>
<keyword evidence="2" id="KW-0547">Nucleotide-binding</keyword>
<evidence type="ECO:0000259" key="4">
    <source>
        <dbReference type="Pfam" id="PF02896"/>
    </source>
</evidence>
<evidence type="ECO:0000313" key="5">
    <source>
        <dbReference type="EMBL" id="OGE38476.1"/>
    </source>
</evidence>
<keyword evidence="3" id="KW-0067">ATP-binding</keyword>
<dbReference type="Pfam" id="PF02896">
    <property type="entry name" value="PEP-utilizers_C"/>
    <property type="match status" value="1"/>
</dbReference>
<accession>A0A1F5KC07</accession>
<dbReference type="GO" id="GO:0008986">
    <property type="term" value="F:pyruvate, water dikinase activity"/>
    <property type="evidence" value="ECO:0007669"/>
    <property type="project" value="InterPro"/>
</dbReference>
<comment type="caution">
    <text evidence="5">The sequence shown here is derived from an EMBL/GenBank/DDBJ whole genome shotgun (WGS) entry which is preliminary data.</text>
</comment>
<dbReference type="InterPro" id="IPR000121">
    <property type="entry name" value="PEP_util_C"/>
</dbReference>
<evidence type="ECO:0000256" key="2">
    <source>
        <dbReference type="ARBA" id="ARBA00022741"/>
    </source>
</evidence>
<dbReference type="PANTHER" id="PTHR43030">
    <property type="entry name" value="PHOSPHOENOLPYRUVATE SYNTHASE"/>
    <property type="match status" value="1"/>
</dbReference>
<dbReference type="InterPro" id="IPR015813">
    <property type="entry name" value="Pyrv/PenolPyrv_kinase-like_dom"/>
</dbReference>
<dbReference type="InterPro" id="IPR006319">
    <property type="entry name" value="PEP_synth"/>
</dbReference>
<dbReference type="PANTHER" id="PTHR43030:SF1">
    <property type="entry name" value="PHOSPHOENOLPYRUVATE SYNTHASE"/>
    <property type="match status" value="1"/>
</dbReference>
<sequence>MIEILPIKVLRDEDANIFGKLNVFLGKLSRLDVPVADGIVVTPPVLHLKTTLEHFDFGDKELFEQSLSLVKKEIEKTPVPEILEKESKGHDNFLVNSEKIKGVRKLWLVLLYCWINQIKDRLWKDGFYIGITENLAPQVVIFTKKPDSFGLIFYEPELDETIIDSKSGQLLPLESRKLDEMVQLANKRLLIPHKYEWILDNGIKLTKVLPYTPGIQENTPDVSTFHLGGGVEDSSRLHLSGEHTRSAVKVFLDLSTGLTVDDANGVFISSEKIFDLNKPQTSFEELIFKLVECGTTFSPSPVLVKLADMSEGMGKIRGTLRLLHQKSLLDPLCEAILFARNKKDLINIHVVIPFVRGVNELMQIKRELAVKKLMRKNSLQQWLEIAVPENIINLDEYLITGIDGVVLNLDELSAHFAGYDHNSQDVSFYKHEVSGLLKFLEDGIKLMHKSKIPFIAQGSLCLNPVVLEFLVEKGVYGIVAERYEAPAAHDLLHQAEKRMILNRSS</sequence>
<proteinExistence type="inferred from homology"/>
<dbReference type="InterPro" id="IPR040442">
    <property type="entry name" value="Pyrv_kinase-like_dom_sf"/>
</dbReference>
<feature type="domain" description="PEP-utilising enzyme C-terminal" evidence="4">
    <location>
        <begin position="316"/>
        <end position="495"/>
    </location>
</feature>
<dbReference type="AlphaFoldDB" id="A0A1F5KC07"/>